<dbReference type="PANTHER" id="PTHR30408">
    <property type="entry name" value="TYPE-1 RESTRICTION ENZYME ECOKI SPECIFICITY PROTEIN"/>
    <property type="match status" value="1"/>
</dbReference>
<accession>A0ABW3FIC4</accession>
<dbReference type="CDD" id="cd17248">
    <property type="entry name" value="RMtype1_S_AmiI-TRD2-CR2_like"/>
    <property type="match status" value="1"/>
</dbReference>
<dbReference type="InterPro" id="IPR044946">
    <property type="entry name" value="Restrct_endonuc_typeI_TRD_sf"/>
</dbReference>
<dbReference type="Pfam" id="PF01420">
    <property type="entry name" value="Methylase_S"/>
    <property type="match status" value="2"/>
</dbReference>
<evidence type="ECO:0000256" key="1">
    <source>
        <dbReference type="ARBA" id="ARBA00010923"/>
    </source>
</evidence>
<dbReference type="InterPro" id="IPR052021">
    <property type="entry name" value="Type-I_RS_S_subunit"/>
</dbReference>
<proteinExistence type="inferred from homology"/>
<organism evidence="5 6">
    <name type="scientific">Pseudahrensia aquimaris</name>
    <dbReference type="NCBI Taxonomy" id="744461"/>
    <lineage>
        <taxon>Bacteria</taxon>
        <taxon>Pseudomonadati</taxon>
        <taxon>Pseudomonadota</taxon>
        <taxon>Alphaproteobacteria</taxon>
        <taxon>Hyphomicrobiales</taxon>
        <taxon>Ahrensiaceae</taxon>
        <taxon>Pseudahrensia</taxon>
    </lineage>
</organism>
<name>A0ABW3FIC4_9HYPH</name>
<protein>
    <submittedName>
        <fullName evidence="5">Restriction endonuclease subunit S</fullName>
        <ecNumber evidence="5">3.1.21.-</ecNumber>
    </submittedName>
</protein>
<gene>
    <name evidence="5" type="ORF">ACFQ14_12530</name>
</gene>
<dbReference type="GO" id="GO:0004519">
    <property type="term" value="F:endonuclease activity"/>
    <property type="evidence" value="ECO:0007669"/>
    <property type="project" value="UniProtKB-KW"/>
</dbReference>
<sequence length="412" mass="45813">MKYRGQYPKDWNVSLLDDVTSRASGHTPNKNHPEYWNGGIKWVSLADSSKLDSGLIAHTDKEISRDGLKHSSAVLLPKGTVIISRDAGVGKSAVLAEEMAVSQHFIAWKCDGPNQLHNWYLYNWLRLNKPEFERQAIGSTIKTIGLPFFKKIKIAHPTYEEQRRIAEILSTWDRAIEATEKLIANSEAQKKSLMQQLLTGKKRLPGFDGEWKSARLDVLFNFKKGQGISKQAVCEEGAHSCVLYGELYTRYGEIIDEVASRTNSNDGVPSVSGDLLIPASTTTSGIDLANVTAIGESGVKLGGDINILRMKKPNVCASFFAHYLTHVMKHNIASRAQGITIIHLYAAHLKDLEVQLPRLAEQEKISDVILTAAKEINSQKEKLQKLKSEKCALMQQLLTGKRRVAINKEQAA</sequence>
<keyword evidence="2" id="KW-0680">Restriction system</keyword>
<dbReference type="RefSeq" id="WP_377213096.1">
    <property type="nucleotide sequence ID" value="NZ_JBHTJV010000010.1"/>
</dbReference>
<comment type="caution">
    <text evidence="5">The sequence shown here is derived from an EMBL/GenBank/DDBJ whole genome shotgun (WGS) entry which is preliminary data.</text>
</comment>
<evidence type="ECO:0000256" key="3">
    <source>
        <dbReference type="ARBA" id="ARBA00023125"/>
    </source>
</evidence>
<dbReference type="Proteomes" id="UP001597101">
    <property type="component" value="Unassembled WGS sequence"/>
</dbReference>
<keyword evidence="6" id="KW-1185">Reference proteome</keyword>
<feature type="domain" description="Type I restriction modification DNA specificity" evidence="4">
    <location>
        <begin position="8"/>
        <end position="183"/>
    </location>
</feature>
<dbReference type="GO" id="GO:0016787">
    <property type="term" value="F:hydrolase activity"/>
    <property type="evidence" value="ECO:0007669"/>
    <property type="project" value="UniProtKB-KW"/>
</dbReference>
<keyword evidence="5" id="KW-0378">Hydrolase</keyword>
<evidence type="ECO:0000313" key="5">
    <source>
        <dbReference type="EMBL" id="MFD0917238.1"/>
    </source>
</evidence>
<evidence type="ECO:0000256" key="2">
    <source>
        <dbReference type="ARBA" id="ARBA00022747"/>
    </source>
</evidence>
<dbReference type="InterPro" id="IPR000055">
    <property type="entry name" value="Restrct_endonuc_typeI_TRD"/>
</dbReference>
<dbReference type="SUPFAM" id="SSF116734">
    <property type="entry name" value="DNA methylase specificity domain"/>
    <property type="match status" value="2"/>
</dbReference>
<dbReference type="Gene3D" id="3.90.220.20">
    <property type="entry name" value="DNA methylase specificity domains"/>
    <property type="match status" value="2"/>
</dbReference>
<keyword evidence="5" id="KW-0540">Nuclease</keyword>
<dbReference type="EMBL" id="JBHTJV010000010">
    <property type="protein sequence ID" value="MFD0917238.1"/>
    <property type="molecule type" value="Genomic_DNA"/>
</dbReference>
<dbReference type="PANTHER" id="PTHR30408:SF12">
    <property type="entry name" value="TYPE I RESTRICTION ENZYME MJAVIII SPECIFICITY SUBUNIT"/>
    <property type="match status" value="1"/>
</dbReference>
<evidence type="ECO:0000259" key="4">
    <source>
        <dbReference type="Pfam" id="PF01420"/>
    </source>
</evidence>
<feature type="domain" description="Type I restriction modification DNA specificity" evidence="4">
    <location>
        <begin position="210"/>
        <end position="387"/>
    </location>
</feature>
<dbReference type="EC" id="3.1.21.-" evidence="5"/>
<comment type="similarity">
    <text evidence="1">Belongs to the type-I restriction system S methylase family.</text>
</comment>
<reference evidence="6" key="1">
    <citation type="journal article" date="2019" name="Int. J. Syst. Evol. Microbiol.">
        <title>The Global Catalogue of Microorganisms (GCM) 10K type strain sequencing project: providing services to taxonomists for standard genome sequencing and annotation.</title>
        <authorList>
            <consortium name="The Broad Institute Genomics Platform"/>
            <consortium name="The Broad Institute Genome Sequencing Center for Infectious Disease"/>
            <person name="Wu L."/>
            <person name="Ma J."/>
        </authorList>
    </citation>
    <scope>NUCLEOTIDE SEQUENCE [LARGE SCALE GENOMIC DNA]</scope>
    <source>
        <strain evidence="6">CCUG 60023</strain>
    </source>
</reference>
<dbReference type="Gene3D" id="1.10.287.1120">
    <property type="entry name" value="Bipartite methylase S protein"/>
    <property type="match status" value="1"/>
</dbReference>
<evidence type="ECO:0000313" key="6">
    <source>
        <dbReference type="Proteomes" id="UP001597101"/>
    </source>
</evidence>
<keyword evidence="3" id="KW-0238">DNA-binding</keyword>
<keyword evidence="5" id="KW-0255">Endonuclease</keyword>